<feature type="compositionally biased region" description="Acidic residues" evidence="8">
    <location>
        <begin position="193"/>
        <end position="202"/>
    </location>
</feature>
<dbReference type="InterPro" id="IPR019933">
    <property type="entry name" value="DivIVA_domain"/>
</dbReference>
<evidence type="ECO:0000256" key="3">
    <source>
        <dbReference type="ARBA" id="ARBA00022490"/>
    </source>
</evidence>
<evidence type="ECO:0000256" key="1">
    <source>
        <dbReference type="ARBA" id="ARBA00004496"/>
    </source>
</evidence>
<dbReference type="Pfam" id="PF05103">
    <property type="entry name" value="DivIVA"/>
    <property type="match status" value="1"/>
</dbReference>
<evidence type="ECO:0000256" key="5">
    <source>
        <dbReference type="ARBA" id="ARBA00023054"/>
    </source>
</evidence>
<keyword evidence="4" id="KW-0132">Cell division</keyword>
<dbReference type="EMBL" id="UHIO01000001">
    <property type="protein sequence ID" value="SUP42940.1"/>
    <property type="molecule type" value="Genomic_DNA"/>
</dbReference>
<comment type="similarity">
    <text evidence="2">Belongs to the DivIVA family.</text>
</comment>
<feature type="coiled-coil region" evidence="7">
    <location>
        <begin position="35"/>
        <end position="123"/>
    </location>
</feature>
<dbReference type="RefSeq" id="WP_115310195.1">
    <property type="nucleotide sequence ID" value="NZ_UHIO01000001.1"/>
</dbReference>
<dbReference type="GO" id="GO:0005737">
    <property type="term" value="C:cytoplasm"/>
    <property type="evidence" value="ECO:0007669"/>
    <property type="project" value="UniProtKB-SubCell"/>
</dbReference>
<dbReference type="NCBIfam" id="TIGR03544">
    <property type="entry name" value="DivI1A_domain"/>
    <property type="match status" value="1"/>
</dbReference>
<evidence type="ECO:0000256" key="7">
    <source>
        <dbReference type="SAM" id="Coils"/>
    </source>
</evidence>
<keyword evidence="10" id="KW-1185">Reference proteome</keyword>
<keyword evidence="5 7" id="KW-0175">Coiled coil</keyword>
<evidence type="ECO:0000313" key="10">
    <source>
        <dbReference type="Proteomes" id="UP000255367"/>
    </source>
</evidence>
<dbReference type="PANTHER" id="PTHR35794">
    <property type="entry name" value="CELL DIVISION PROTEIN DIVIVA"/>
    <property type="match status" value="1"/>
</dbReference>
<feature type="region of interest" description="Disordered" evidence="8">
    <location>
        <begin position="189"/>
        <end position="215"/>
    </location>
</feature>
<feature type="compositionally biased region" description="Polar residues" evidence="8">
    <location>
        <begin position="206"/>
        <end position="215"/>
    </location>
</feature>
<keyword evidence="3" id="KW-0963">Cytoplasm</keyword>
<evidence type="ECO:0000256" key="2">
    <source>
        <dbReference type="ARBA" id="ARBA00009008"/>
    </source>
</evidence>
<sequence>MITPMDIHNKEFETGFRGYDKDAVNAFMAELVHDYETLYRDNREMTDKIEQLEKRIAQYEQMEATMNNTLVLAQETGENVKNAARKEADLIIQEAEQQRKQILEEAERSLREGQEKYSIIRNEVAVFKARMESILNSQLQMLEGCVLGDSSVPVESVDIDEVLAAVAEDNSTIHDNAGVDQVVLDANAAAEAADSESEEVQSESEGNQTEADSQK</sequence>
<organism evidence="9 10">
    <name type="scientific">Veillonella criceti</name>
    <dbReference type="NCBI Taxonomy" id="103891"/>
    <lineage>
        <taxon>Bacteria</taxon>
        <taxon>Bacillati</taxon>
        <taxon>Bacillota</taxon>
        <taxon>Negativicutes</taxon>
        <taxon>Veillonellales</taxon>
        <taxon>Veillonellaceae</taxon>
        <taxon>Veillonella</taxon>
    </lineage>
</organism>
<evidence type="ECO:0000256" key="8">
    <source>
        <dbReference type="SAM" id="MobiDB-lite"/>
    </source>
</evidence>
<protein>
    <submittedName>
        <fullName evidence="9">Minicell-associated protein DivIVA</fullName>
    </submittedName>
</protein>
<evidence type="ECO:0000256" key="4">
    <source>
        <dbReference type="ARBA" id="ARBA00022618"/>
    </source>
</evidence>
<dbReference type="AlphaFoldDB" id="A0A380NKL6"/>
<dbReference type="InterPro" id="IPR007793">
    <property type="entry name" value="DivIVA_fam"/>
</dbReference>
<dbReference type="GO" id="GO:0051301">
    <property type="term" value="P:cell division"/>
    <property type="evidence" value="ECO:0007669"/>
    <property type="project" value="UniProtKB-KW"/>
</dbReference>
<proteinExistence type="inferred from homology"/>
<evidence type="ECO:0000256" key="6">
    <source>
        <dbReference type="ARBA" id="ARBA00023306"/>
    </source>
</evidence>
<dbReference type="PANTHER" id="PTHR35794:SF2">
    <property type="entry name" value="CELL DIVISION PROTEIN DIVIVA"/>
    <property type="match status" value="1"/>
</dbReference>
<evidence type="ECO:0000313" key="9">
    <source>
        <dbReference type="EMBL" id="SUP42940.1"/>
    </source>
</evidence>
<reference evidence="9 10" key="1">
    <citation type="submission" date="2018-06" db="EMBL/GenBank/DDBJ databases">
        <authorList>
            <consortium name="Pathogen Informatics"/>
            <person name="Doyle S."/>
        </authorList>
    </citation>
    <scope>NUCLEOTIDE SEQUENCE [LARGE SCALE GENOMIC DNA]</scope>
    <source>
        <strain evidence="9 10">NCTC12020</strain>
    </source>
</reference>
<comment type="subcellular location">
    <subcellularLocation>
        <location evidence="1">Cytoplasm</location>
    </subcellularLocation>
</comment>
<dbReference type="Gene3D" id="6.10.250.660">
    <property type="match status" value="1"/>
</dbReference>
<keyword evidence="6" id="KW-0131">Cell cycle</keyword>
<dbReference type="Proteomes" id="UP000255367">
    <property type="component" value="Unassembled WGS sequence"/>
</dbReference>
<gene>
    <name evidence="9" type="primary">divIVA</name>
    <name evidence="9" type="ORF">NCTC12020_00999</name>
</gene>
<name>A0A380NKL6_9FIRM</name>
<dbReference type="OrthoDB" id="9815492at2"/>
<accession>A0A380NKL6</accession>